<evidence type="ECO:0000313" key="2">
    <source>
        <dbReference type="EMBL" id="MBO8472496.1"/>
    </source>
</evidence>
<dbReference type="Proteomes" id="UP000823604">
    <property type="component" value="Unassembled WGS sequence"/>
</dbReference>
<accession>A0A9D9IJ13</accession>
<dbReference type="Gene3D" id="3.40.1420.30">
    <property type="match status" value="1"/>
</dbReference>
<organism evidence="2 3">
    <name type="scientific">Candidatus Merdivivens pullicola</name>
    <dbReference type="NCBI Taxonomy" id="2840872"/>
    <lineage>
        <taxon>Bacteria</taxon>
        <taxon>Pseudomonadati</taxon>
        <taxon>Bacteroidota</taxon>
        <taxon>Bacteroidia</taxon>
        <taxon>Bacteroidales</taxon>
        <taxon>Muribaculaceae</taxon>
        <taxon>Muribaculaceae incertae sedis</taxon>
        <taxon>Candidatus Merdivivens</taxon>
    </lineage>
</organism>
<evidence type="ECO:0000313" key="3">
    <source>
        <dbReference type="Proteomes" id="UP000823604"/>
    </source>
</evidence>
<name>A0A9D9IJ13_9BACT</name>
<dbReference type="AlphaFoldDB" id="A0A9D9IJ13"/>
<dbReference type="EMBL" id="JADIMA010000027">
    <property type="protein sequence ID" value="MBO8472496.1"/>
    <property type="molecule type" value="Genomic_DNA"/>
</dbReference>
<comment type="caution">
    <text evidence="2">The sequence shown here is derived from an EMBL/GenBank/DDBJ whole genome shotgun (WGS) entry which is preliminary data.</text>
</comment>
<protein>
    <submittedName>
        <fullName evidence="2">PepSY-like domain-containing protein</fullName>
    </submittedName>
</protein>
<dbReference type="InterPro" id="IPR021533">
    <property type="entry name" value="PepSY-like"/>
</dbReference>
<dbReference type="SUPFAM" id="SSF160574">
    <property type="entry name" value="BT0923-like"/>
    <property type="match status" value="1"/>
</dbReference>
<proteinExistence type="predicted"/>
<gene>
    <name evidence="2" type="ORF">IAB81_02560</name>
</gene>
<evidence type="ECO:0000259" key="1">
    <source>
        <dbReference type="Pfam" id="PF11396"/>
    </source>
</evidence>
<sequence length="146" mass="16885">MMTLTATIASVLLSVSTFFSFDRERLIEFSQLPQVSQEFIQKNFPSHEISYIIEESELTHTSYDVKFTNGDKIEFRGNGEWKEIDCEYNGVPASAVPAKLIDYVNAKHPNNTIEKISREYSHYEVELNNGLEIVFNSNFEVLRYDD</sequence>
<feature type="domain" description="Putative beta-lactamase-inhibitor-like PepSY-like" evidence="1">
    <location>
        <begin position="62"/>
        <end position="142"/>
    </location>
</feature>
<reference evidence="2" key="2">
    <citation type="journal article" date="2021" name="PeerJ">
        <title>Extensive microbial diversity within the chicken gut microbiome revealed by metagenomics and culture.</title>
        <authorList>
            <person name="Gilroy R."/>
            <person name="Ravi A."/>
            <person name="Getino M."/>
            <person name="Pursley I."/>
            <person name="Horton D.L."/>
            <person name="Alikhan N.F."/>
            <person name="Baker D."/>
            <person name="Gharbi K."/>
            <person name="Hall N."/>
            <person name="Watson M."/>
            <person name="Adriaenssens E.M."/>
            <person name="Foster-Nyarko E."/>
            <person name="Jarju S."/>
            <person name="Secka A."/>
            <person name="Antonio M."/>
            <person name="Oren A."/>
            <person name="Chaudhuri R.R."/>
            <person name="La Ragione R."/>
            <person name="Hildebrand F."/>
            <person name="Pallen M.J."/>
        </authorList>
    </citation>
    <scope>NUCLEOTIDE SEQUENCE</scope>
    <source>
        <strain evidence="2">B1-8020</strain>
    </source>
</reference>
<dbReference type="Pfam" id="PF11396">
    <property type="entry name" value="PepSY_like"/>
    <property type="match status" value="1"/>
</dbReference>
<reference evidence="2" key="1">
    <citation type="submission" date="2020-10" db="EMBL/GenBank/DDBJ databases">
        <authorList>
            <person name="Gilroy R."/>
        </authorList>
    </citation>
    <scope>NUCLEOTIDE SEQUENCE</scope>
    <source>
        <strain evidence="2">B1-8020</strain>
    </source>
</reference>